<feature type="signal peptide" evidence="1">
    <location>
        <begin position="1"/>
        <end position="30"/>
    </location>
</feature>
<dbReference type="PANTHER" id="PTHR43265:SF1">
    <property type="entry name" value="ESTERASE ESTD"/>
    <property type="match status" value="1"/>
</dbReference>
<sequence length="324" mass="34881">MQPHALWKNCVAFIIFSAVGFFLSSAVSLAQTFTTARPDGSPLHWILDIPDSAVKGVGLVVLMQGSGCTSADHNANLTHVRSVFSGFAALRVEKYGVNPGDGSEECSAEFYAKHSVSQRIADYLQIINALHSSDWWDGDLVLIGGSEGGSVAAALAEPSHADVVVLISTGGGVTFGQMVQDSIMDTMRRHSVPEAEWPAVDAAFAHARENPESSDTWAGSSYRYWADAIDRKPVDDMLKANSAFLLLHGSADSSSAVQSARMTADRFADAKRCNLTYVEFSSYDHSMIDADGTSRMSDVLELAHSWVGQQLSRESLAPCMQVPD</sequence>
<evidence type="ECO:0000256" key="1">
    <source>
        <dbReference type="SAM" id="SignalP"/>
    </source>
</evidence>
<proteinExistence type="predicted"/>
<name>A0ABQ3E1X8_9HYPH</name>
<accession>A0ABQ3E1X8</accession>
<dbReference type="EMBL" id="BMXE01000001">
    <property type="protein sequence ID" value="GHB23103.1"/>
    <property type="molecule type" value="Genomic_DNA"/>
</dbReference>
<dbReference type="RefSeq" id="WP_189435534.1">
    <property type="nucleotide sequence ID" value="NZ_BMXE01000001.1"/>
</dbReference>
<comment type="caution">
    <text evidence="2">The sequence shown here is derived from an EMBL/GenBank/DDBJ whole genome shotgun (WGS) entry which is preliminary data.</text>
</comment>
<keyword evidence="2" id="KW-0378">Hydrolase</keyword>
<feature type="chain" id="PRO_5045242685" evidence="1">
    <location>
        <begin position="31"/>
        <end position="324"/>
    </location>
</feature>
<reference evidence="3" key="1">
    <citation type="journal article" date="2019" name="Int. J. Syst. Evol. Microbiol.">
        <title>The Global Catalogue of Microorganisms (GCM) 10K type strain sequencing project: providing services to taxonomists for standard genome sequencing and annotation.</title>
        <authorList>
            <consortium name="The Broad Institute Genomics Platform"/>
            <consortium name="The Broad Institute Genome Sequencing Center for Infectious Disease"/>
            <person name="Wu L."/>
            <person name="Ma J."/>
        </authorList>
    </citation>
    <scope>NUCLEOTIDE SEQUENCE [LARGE SCALE GENOMIC DNA]</scope>
    <source>
        <strain evidence="3">KCTC 12861</strain>
    </source>
</reference>
<dbReference type="Gene3D" id="3.40.50.1820">
    <property type="entry name" value="alpha/beta hydrolase"/>
    <property type="match status" value="1"/>
</dbReference>
<organism evidence="2 3">
    <name type="scientific">Pseudovibrio japonicus</name>
    <dbReference type="NCBI Taxonomy" id="366534"/>
    <lineage>
        <taxon>Bacteria</taxon>
        <taxon>Pseudomonadati</taxon>
        <taxon>Pseudomonadota</taxon>
        <taxon>Alphaproteobacteria</taxon>
        <taxon>Hyphomicrobiales</taxon>
        <taxon>Stappiaceae</taxon>
        <taxon>Pseudovibrio</taxon>
    </lineage>
</organism>
<dbReference type="InterPro" id="IPR029058">
    <property type="entry name" value="AB_hydrolase_fold"/>
</dbReference>
<keyword evidence="3" id="KW-1185">Reference proteome</keyword>
<protein>
    <submittedName>
        <fullName evidence="2">Alpha/beta hydrolase</fullName>
    </submittedName>
</protein>
<dbReference type="SUPFAM" id="SSF53474">
    <property type="entry name" value="alpha/beta-Hydrolases"/>
    <property type="match status" value="1"/>
</dbReference>
<dbReference type="Proteomes" id="UP000637980">
    <property type="component" value="Unassembled WGS sequence"/>
</dbReference>
<dbReference type="InterPro" id="IPR053145">
    <property type="entry name" value="AB_hydrolase_Est10"/>
</dbReference>
<evidence type="ECO:0000313" key="3">
    <source>
        <dbReference type="Proteomes" id="UP000637980"/>
    </source>
</evidence>
<keyword evidence="1" id="KW-0732">Signal</keyword>
<evidence type="ECO:0000313" key="2">
    <source>
        <dbReference type="EMBL" id="GHB23103.1"/>
    </source>
</evidence>
<dbReference type="PANTHER" id="PTHR43265">
    <property type="entry name" value="ESTERASE ESTD"/>
    <property type="match status" value="1"/>
</dbReference>
<gene>
    <name evidence="2" type="ORF">GCM10007094_09200</name>
</gene>
<dbReference type="GO" id="GO:0016787">
    <property type="term" value="F:hydrolase activity"/>
    <property type="evidence" value="ECO:0007669"/>
    <property type="project" value="UniProtKB-KW"/>
</dbReference>